<dbReference type="InterPro" id="IPR050261">
    <property type="entry name" value="FrsA_esterase"/>
</dbReference>
<evidence type="ECO:0000256" key="2">
    <source>
        <dbReference type="SAM" id="SignalP"/>
    </source>
</evidence>
<evidence type="ECO:0000256" key="1">
    <source>
        <dbReference type="ARBA" id="ARBA00022801"/>
    </source>
</evidence>
<dbReference type="PANTHER" id="PTHR22946:SF9">
    <property type="entry name" value="POLYKETIDE TRANSFERASE AF380"/>
    <property type="match status" value="1"/>
</dbReference>
<dbReference type="EMBL" id="JARRAF010000012">
    <property type="protein sequence ID" value="MDK2124737.1"/>
    <property type="molecule type" value="Genomic_DNA"/>
</dbReference>
<keyword evidence="2" id="KW-0732">Signal</keyword>
<dbReference type="Proteomes" id="UP001172778">
    <property type="component" value="Unassembled WGS sequence"/>
</dbReference>
<dbReference type="InterPro" id="IPR002925">
    <property type="entry name" value="Dienelactn_hydro"/>
</dbReference>
<reference evidence="4" key="1">
    <citation type="submission" date="2023-03" db="EMBL/GenBank/DDBJ databases">
        <title>Chitinimonas shenzhenensis gen. nov., sp. nov., a novel member of family Burkholderiaceae isolated from activated sludge collected in Shen Zhen, China.</title>
        <authorList>
            <person name="Wang X."/>
        </authorList>
    </citation>
    <scope>NUCLEOTIDE SEQUENCE</scope>
    <source>
        <strain evidence="4">DQS-5</strain>
    </source>
</reference>
<keyword evidence="5" id="KW-1185">Reference proteome</keyword>
<dbReference type="RefSeq" id="WP_284101051.1">
    <property type="nucleotide sequence ID" value="NZ_JARRAF010000012.1"/>
</dbReference>
<evidence type="ECO:0000259" key="3">
    <source>
        <dbReference type="Pfam" id="PF01738"/>
    </source>
</evidence>
<feature type="domain" description="Dienelactone hydrolase" evidence="3">
    <location>
        <begin position="53"/>
        <end position="174"/>
    </location>
</feature>
<name>A0ABT7E1E9_9NEIS</name>
<dbReference type="Gene3D" id="3.40.50.1820">
    <property type="entry name" value="alpha/beta hydrolase"/>
    <property type="match status" value="1"/>
</dbReference>
<comment type="caution">
    <text evidence="4">The sequence shown here is derived from an EMBL/GenBank/DDBJ whole genome shotgun (WGS) entry which is preliminary data.</text>
</comment>
<accession>A0ABT7E1E9</accession>
<proteinExistence type="predicted"/>
<dbReference type="Pfam" id="PF01738">
    <property type="entry name" value="DLH"/>
    <property type="match status" value="1"/>
</dbReference>
<sequence length="312" mass="33056">MSHRSLFAALLISTAVPALAWNSEPQSVSFQNSEGRNIPAKLFTPASWVPGSNQRFPAVVMLHGCSGIYSNSLPNAQFSNIQSLFREWADRLTAAGYVALLVDSFTPRKPAGQNQSECNNGAGVGISEVTERPLDAMAAHQYLQGLTDRVRTDRIGVLGWSHGASTVLATLADTLPDGVTPKPEAAARPFRGGVAFYPGCGLNSAYNGITFSKWRPYGAVSILHGSADPLYYDASKNTFALQYKCTTRQDRAIQFGAGDGNGNPVTLTVYTGAAHSFDMAGGTCVSTVSTPDACAKQQGDAAAMATLNQLLQ</sequence>
<protein>
    <recommendedName>
        <fullName evidence="3">Dienelactone hydrolase domain-containing protein</fullName>
    </recommendedName>
</protein>
<evidence type="ECO:0000313" key="5">
    <source>
        <dbReference type="Proteomes" id="UP001172778"/>
    </source>
</evidence>
<dbReference type="SUPFAM" id="SSF53474">
    <property type="entry name" value="alpha/beta-Hydrolases"/>
    <property type="match status" value="1"/>
</dbReference>
<feature type="signal peptide" evidence="2">
    <location>
        <begin position="1"/>
        <end position="20"/>
    </location>
</feature>
<organism evidence="4 5">
    <name type="scientific">Parachitinimonas caeni</name>
    <dbReference type="NCBI Taxonomy" id="3031301"/>
    <lineage>
        <taxon>Bacteria</taxon>
        <taxon>Pseudomonadati</taxon>
        <taxon>Pseudomonadota</taxon>
        <taxon>Betaproteobacteria</taxon>
        <taxon>Neisseriales</taxon>
        <taxon>Chitinibacteraceae</taxon>
        <taxon>Parachitinimonas</taxon>
    </lineage>
</organism>
<keyword evidence="1" id="KW-0378">Hydrolase</keyword>
<feature type="chain" id="PRO_5045210949" description="Dienelactone hydrolase domain-containing protein" evidence="2">
    <location>
        <begin position="21"/>
        <end position="312"/>
    </location>
</feature>
<dbReference type="InterPro" id="IPR029058">
    <property type="entry name" value="AB_hydrolase_fold"/>
</dbReference>
<gene>
    <name evidence="4" type="ORF">PZA18_11825</name>
</gene>
<evidence type="ECO:0000313" key="4">
    <source>
        <dbReference type="EMBL" id="MDK2124737.1"/>
    </source>
</evidence>
<dbReference type="PANTHER" id="PTHR22946">
    <property type="entry name" value="DIENELACTONE HYDROLASE DOMAIN-CONTAINING PROTEIN-RELATED"/>
    <property type="match status" value="1"/>
</dbReference>